<feature type="compositionally biased region" description="Basic and acidic residues" evidence="1">
    <location>
        <begin position="33"/>
        <end position="47"/>
    </location>
</feature>
<evidence type="ECO:0000256" key="1">
    <source>
        <dbReference type="SAM" id="MobiDB-lite"/>
    </source>
</evidence>
<dbReference type="HOGENOM" id="CLU_074875_0_0_1"/>
<dbReference type="AlphaFoldDB" id="A0A0C9YT69"/>
<gene>
    <name evidence="2" type="ORF">PISMIDRAFT_13327</name>
</gene>
<reference evidence="2 3" key="1">
    <citation type="submission" date="2014-04" db="EMBL/GenBank/DDBJ databases">
        <authorList>
            <consortium name="DOE Joint Genome Institute"/>
            <person name="Kuo A."/>
            <person name="Kohler A."/>
            <person name="Costa M.D."/>
            <person name="Nagy L.G."/>
            <person name="Floudas D."/>
            <person name="Copeland A."/>
            <person name="Barry K.W."/>
            <person name="Cichocki N."/>
            <person name="Veneault-Fourrey C."/>
            <person name="LaButti K."/>
            <person name="Lindquist E.A."/>
            <person name="Lipzen A."/>
            <person name="Lundell T."/>
            <person name="Morin E."/>
            <person name="Murat C."/>
            <person name="Sun H."/>
            <person name="Tunlid A."/>
            <person name="Henrissat B."/>
            <person name="Grigoriev I.V."/>
            <person name="Hibbett D.S."/>
            <person name="Martin F."/>
            <person name="Nordberg H.P."/>
            <person name="Cantor M.N."/>
            <person name="Hua S.X."/>
        </authorList>
    </citation>
    <scope>NUCLEOTIDE SEQUENCE [LARGE SCALE GENOMIC DNA]</scope>
    <source>
        <strain evidence="2 3">441</strain>
    </source>
</reference>
<accession>A0A0C9YT69</accession>
<dbReference type="EMBL" id="KN833775">
    <property type="protein sequence ID" value="KIK19896.1"/>
    <property type="molecule type" value="Genomic_DNA"/>
</dbReference>
<organism evidence="2 3">
    <name type="scientific">Pisolithus microcarpus 441</name>
    <dbReference type="NCBI Taxonomy" id="765257"/>
    <lineage>
        <taxon>Eukaryota</taxon>
        <taxon>Fungi</taxon>
        <taxon>Dikarya</taxon>
        <taxon>Basidiomycota</taxon>
        <taxon>Agaricomycotina</taxon>
        <taxon>Agaricomycetes</taxon>
        <taxon>Agaricomycetidae</taxon>
        <taxon>Boletales</taxon>
        <taxon>Sclerodermatineae</taxon>
        <taxon>Pisolithaceae</taxon>
        <taxon>Pisolithus</taxon>
    </lineage>
</organism>
<evidence type="ECO:0000313" key="2">
    <source>
        <dbReference type="EMBL" id="KIK19896.1"/>
    </source>
</evidence>
<feature type="region of interest" description="Disordered" evidence="1">
    <location>
        <begin position="15"/>
        <end position="65"/>
    </location>
</feature>
<evidence type="ECO:0000313" key="3">
    <source>
        <dbReference type="Proteomes" id="UP000054018"/>
    </source>
</evidence>
<protein>
    <submittedName>
        <fullName evidence="2">Uncharacterized protein</fullName>
    </submittedName>
</protein>
<reference evidence="3" key="2">
    <citation type="submission" date="2015-01" db="EMBL/GenBank/DDBJ databases">
        <title>Evolutionary Origins and Diversification of the Mycorrhizal Mutualists.</title>
        <authorList>
            <consortium name="DOE Joint Genome Institute"/>
            <consortium name="Mycorrhizal Genomics Consortium"/>
            <person name="Kohler A."/>
            <person name="Kuo A."/>
            <person name="Nagy L.G."/>
            <person name="Floudas D."/>
            <person name="Copeland A."/>
            <person name="Barry K.W."/>
            <person name="Cichocki N."/>
            <person name="Veneault-Fourrey C."/>
            <person name="LaButti K."/>
            <person name="Lindquist E.A."/>
            <person name="Lipzen A."/>
            <person name="Lundell T."/>
            <person name="Morin E."/>
            <person name="Murat C."/>
            <person name="Riley R."/>
            <person name="Ohm R."/>
            <person name="Sun H."/>
            <person name="Tunlid A."/>
            <person name="Henrissat B."/>
            <person name="Grigoriev I.V."/>
            <person name="Hibbett D.S."/>
            <person name="Martin F."/>
        </authorList>
    </citation>
    <scope>NUCLEOTIDE SEQUENCE [LARGE SCALE GENOMIC DNA]</scope>
    <source>
        <strain evidence="3">441</strain>
    </source>
</reference>
<sequence length="273" mass="29478">MAASASLPLVGDSWVSINLSPSNEGPSAEDNEDSKLEAGNSHDDDMQKSFPPDPSFNPSMSIDNNIDPLLQNISSSIYNTTISPTTPNSPPASINSLPTFSKSYSQPVLAGTDTPPSTADVLQMLTSHTCQVGAGGKGKAKVMMDINPISLSVSAHTPSSSGSSAAHKWPWDINSDVSTKLSKASNSLICQIQHSTEAKTETKWMKFQAQIVSKELKAHNKNAQHKHDPKLKMVENEHKLSMATERTKQLELELKIEEVRLAQLEAERNSSTA</sequence>
<feature type="compositionally biased region" description="Polar residues" evidence="1">
    <location>
        <begin position="15"/>
        <end position="25"/>
    </location>
</feature>
<name>A0A0C9YT69_9AGAM</name>
<proteinExistence type="predicted"/>
<dbReference type="Proteomes" id="UP000054018">
    <property type="component" value="Unassembled WGS sequence"/>
</dbReference>
<keyword evidence="3" id="KW-1185">Reference proteome</keyword>